<keyword evidence="3" id="KW-1185">Reference proteome</keyword>
<feature type="compositionally biased region" description="Basic and acidic residues" evidence="1">
    <location>
        <begin position="967"/>
        <end position="977"/>
    </location>
</feature>
<feature type="compositionally biased region" description="Low complexity" evidence="1">
    <location>
        <begin position="29"/>
        <end position="39"/>
    </location>
</feature>
<dbReference type="AlphaFoldDB" id="A0A5C5FPJ6"/>
<comment type="caution">
    <text evidence="2">The sequence shown here is derived from an EMBL/GenBank/DDBJ whole genome shotgun (WGS) entry which is preliminary data.</text>
</comment>
<evidence type="ECO:0000313" key="2">
    <source>
        <dbReference type="EMBL" id="TNY18219.1"/>
    </source>
</evidence>
<feature type="region of interest" description="Disordered" evidence="1">
    <location>
        <begin position="874"/>
        <end position="904"/>
    </location>
</feature>
<feature type="region of interest" description="Disordered" evidence="1">
    <location>
        <begin position="174"/>
        <end position="201"/>
    </location>
</feature>
<feature type="compositionally biased region" description="Polar residues" evidence="1">
    <location>
        <begin position="583"/>
        <end position="592"/>
    </location>
</feature>
<feature type="compositionally biased region" description="Low complexity" evidence="1">
    <location>
        <begin position="924"/>
        <end position="941"/>
    </location>
</feature>
<feature type="region of interest" description="Disordered" evidence="1">
    <location>
        <begin position="1"/>
        <end position="82"/>
    </location>
</feature>
<feature type="compositionally biased region" description="Polar residues" evidence="1">
    <location>
        <begin position="181"/>
        <end position="191"/>
    </location>
</feature>
<dbReference type="OrthoDB" id="2537828at2759"/>
<feature type="region of interest" description="Disordered" evidence="1">
    <location>
        <begin position="916"/>
        <end position="994"/>
    </location>
</feature>
<evidence type="ECO:0000256" key="1">
    <source>
        <dbReference type="SAM" id="MobiDB-lite"/>
    </source>
</evidence>
<feature type="compositionally biased region" description="Polar residues" evidence="1">
    <location>
        <begin position="276"/>
        <end position="285"/>
    </location>
</feature>
<dbReference type="EMBL" id="SOZI01000150">
    <property type="protein sequence ID" value="TNY18219.1"/>
    <property type="molecule type" value="Genomic_DNA"/>
</dbReference>
<accession>A0A5C5FPJ6</accession>
<feature type="compositionally biased region" description="Basic and acidic residues" evidence="1">
    <location>
        <begin position="702"/>
        <end position="714"/>
    </location>
</feature>
<feature type="compositionally biased region" description="Polar residues" evidence="1">
    <location>
        <begin position="719"/>
        <end position="736"/>
    </location>
</feature>
<gene>
    <name evidence="2" type="ORF">DMC30DRAFT_403759</name>
</gene>
<feature type="compositionally biased region" description="Pro residues" evidence="1">
    <location>
        <begin position="660"/>
        <end position="678"/>
    </location>
</feature>
<feature type="region of interest" description="Disordered" evidence="1">
    <location>
        <begin position="515"/>
        <end position="740"/>
    </location>
</feature>
<reference evidence="2 3" key="1">
    <citation type="submission" date="2019-03" db="EMBL/GenBank/DDBJ databases">
        <title>Rhodosporidium diobovatum UCD-FST 08-225 genome sequencing, assembly, and annotation.</title>
        <authorList>
            <person name="Fakankun I.U."/>
            <person name="Fristensky B."/>
            <person name="Levin D.B."/>
        </authorList>
    </citation>
    <scope>NUCLEOTIDE SEQUENCE [LARGE SCALE GENOMIC DNA]</scope>
    <source>
        <strain evidence="2 3">UCD-FST 08-225</strain>
    </source>
</reference>
<proteinExistence type="predicted"/>
<name>A0A5C5FPJ6_9BASI</name>
<dbReference type="Proteomes" id="UP000311382">
    <property type="component" value="Unassembled WGS sequence"/>
</dbReference>
<feature type="region of interest" description="Disordered" evidence="1">
    <location>
        <begin position="794"/>
        <end position="830"/>
    </location>
</feature>
<organism evidence="2 3">
    <name type="scientific">Rhodotorula diobovata</name>
    <dbReference type="NCBI Taxonomy" id="5288"/>
    <lineage>
        <taxon>Eukaryota</taxon>
        <taxon>Fungi</taxon>
        <taxon>Dikarya</taxon>
        <taxon>Basidiomycota</taxon>
        <taxon>Pucciniomycotina</taxon>
        <taxon>Microbotryomycetes</taxon>
        <taxon>Sporidiobolales</taxon>
        <taxon>Sporidiobolaceae</taxon>
        <taxon>Rhodotorula</taxon>
    </lineage>
</organism>
<feature type="compositionally biased region" description="Acidic residues" evidence="1">
    <location>
        <begin position="893"/>
        <end position="902"/>
    </location>
</feature>
<feature type="region of interest" description="Disordered" evidence="1">
    <location>
        <begin position="235"/>
        <end position="316"/>
    </location>
</feature>
<sequence>MRAKKATSSRRPSLPPSDDPFFIRPVPSPTSATSPPFSALAFDEHMGLPPPTNAPTRGRDSGGLGKKLLSFPWTRSDKRHAAPQQQVLVNEATHPVASGSGAGPTIGALPTTSSLPLGIPGASSSPADALERARQHPSFAAIQPHARGHQQSNASLSTIKTTSSMASTNLFYSSEDGGWQSEATSLTSSPDSGRDDKCTPPHLRMWRTRGLAAEGSTTLPDIAERENEDVRLSIYDGLAPPNGRDTPVRRNSTPVPSAVAVMLGDEPSTPPRPKRYSTSSVQLSPASLEKAAAARREAAGSEADDEVSPPRARRTVRRAISQDLLLESPSKGGRRFSPSHRIPSIRFEGISMDAFFAEVEAKVNLELASSGGKRSSPSSVKQARRRTRVLSAYMPPLSPPKQQTQAMVEEEDDEAESPVVPAPSLPEVRPVVDATASPPLALDVPRPRPHPRRASSRPAPLNVAAANALPTWAPMSAPLEASTSLWSPVADGSFSPTPVRTAALPPVSPPLAGGFTLSPRSVADGEHSPGLAAPFNPQPSPPLSSISTFKPSDIPELLVCPPSPPLAGEEPVHAPVRPRPRRQSLQAFPQRTSAIPAPPPSAPGRVQRAPSARRAPPRPLTIVNGPTKVTVLPEKKTVRLSSRVQPSKRKTVTAPARPMSSPPPPPLVEVTPPPPPSVPRFQVDDYERSPPASPTLPFIPEDTYRPSDVLRTDFHPALSTLTVPPSPQRSQHNSDSSDCEESLHNMLMQLNRPHTPPAPATVSAASSEASLSLTELALELHNTTQSRMSMLAREMGASSPASSSSSKENVPVALGGAQERSPSACSKRDERRYSRLYDDVDISFVAPPTPRTLMAPEPISPSYTHQSLVALSEHGRAGPSSWESEADVPTSPVDEDDEDDDERAALESELDRTLATLVGEQAESSHASATSSNSSTSSSSGARRRAGHAQTDSASSLDYLAGGEKSLAGDRVPRSGSHDSQLTASSFDSTDDSEEGVVCLGERVSCMYNVGVIGVAM</sequence>
<protein>
    <submittedName>
        <fullName evidence="2">Uncharacterized protein</fullName>
    </submittedName>
</protein>
<feature type="region of interest" description="Disordered" evidence="1">
    <location>
        <begin position="393"/>
        <end position="458"/>
    </location>
</feature>
<feature type="compositionally biased region" description="Polar residues" evidence="1">
    <location>
        <begin position="978"/>
        <end position="988"/>
    </location>
</feature>
<evidence type="ECO:0000313" key="3">
    <source>
        <dbReference type="Proteomes" id="UP000311382"/>
    </source>
</evidence>
<feature type="region of interest" description="Disordered" evidence="1">
    <location>
        <begin position="95"/>
        <end position="114"/>
    </location>
</feature>
<feature type="compositionally biased region" description="Low complexity" evidence="1">
    <location>
        <begin position="797"/>
        <end position="806"/>
    </location>
</feature>